<dbReference type="CDD" id="cd02440">
    <property type="entry name" value="AdoMet_MTases"/>
    <property type="match status" value="1"/>
</dbReference>
<keyword evidence="3" id="KW-1185">Reference proteome</keyword>
<evidence type="ECO:0000259" key="1">
    <source>
        <dbReference type="Pfam" id="PF08241"/>
    </source>
</evidence>
<name>A0A829YN18_9GAMM</name>
<dbReference type="Proteomes" id="UP000445000">
    <property type="component" value="Unassembled WGS sequence"/>
</dbReference>
<comment type="caution">
    <text evidence="2">The sequence shown here is derived from an EMBL/GenBank/DDBJ whole genome shotgun (WGS) entry which is preliminary data.</text>
</comment>
<organism evidence="2 3">
    <name type="scientific">Steroidobacter agaridevorans</name>
    <dbReference type="NCBI Taxonomy" id="2695856"/>
    <lineage>
        <taxon>Bacteria</taxon>
        <taxon>Pseudomonadati</taxon>
        <taxon>Pseudomonadota</taxon>
        <taxon>Gammaproteobacteria</taxon>
        <taxon>Steroidobacterales</taxon>
        <taxon>Steroidobacteraceae</taxon>
        <taxon>Steroidobacter</taxon>
    </lineage>
</organism>
<proteinExistence type="predicted"/>
<sequence>MAAVSPPSSTSWPDAAARTGAEASASRKLNLGCGTDIRPGWVNLDRAPLPGVDVVHDLDRLPLPFDDQQFDHVCAKDVLEHVDYPRLLREIHRILRVGGTLYVQVPHFTSVDNYIDPTHRQRFSIRTFDFFVGAGARSYYFDFSFAAIGERRLTFFRGPLLWDYLLEPVVNLHFKLQKYYELTFLSRLFPAQNIALTLVK</sequence>
<gene>
    <name evidence="2" type="ORF">GCM10011487_62420</name>
</gene>
<dbReference type="InterPro" id="IPR029063">
    <property type="entry name" value="SAM-dependent_MTases_sf"/>
</dbReference>
<dbReference type="SUPFAM" id="SSF53335">
    <property type="entry name" value="S-adenosyl-L-methionine-dependent methyltransferases"/>
    <property type="match status" value="1"/>
</dbReference>
<evidence type="ECO:0000313" key="3">
    <source>
        <dbReference type="Proteomes" id="UP000445000"/>
    </source>
</evidence>
<keyword evidence="2" id="KW-0489">Methyltransferase</keyword>
<dbReference type="Gene3D" id="3.40.50.150">
    <property type="entry name" value="Vaccinia Virus protein VP39"/>
    <property type="match status" value="1"/>
</dbReference>
<dbReference type="AlphaFoldDB" id="A0A829YN18"/>
<feature type="domain" description="Methyltransferase type 11" evidence="1">
    <location>
        <begin position="32"/>
        <end position="103"/>
    </location>
</feature>
<dbReference type="InterPro" id="IPR013216">
    <property type="entry name" value="Methyltransf_11"/>
</dbReference>
<protein>
    <submittedName>
        <fullName evidence="2">Methyltransferase type 11</fullName>
    </submittedName>
</protein>
<reference evidence="3" key="1">
    <citation type="submission" date="2020-01" db="EMBL/GenBank/DDBJ databases">
        <title>'Steroidobacter agaridevorans' sp. nov., agar-degrading bacteria isolated from rhizosphere soils.</title>
        <authorList>
            <person name="Ikenaga M."/>
            <person name="Kataoka M."/>
            <person name="Murouchi A."/>
            <person name="Katsuragi S."/>
            <person name="Sakai M."/>
        </authorList>
    </citation>
    <scope>NUCLEOTIDE SEQUENCE [LARGE SCALE GENOMIC DNA]</scope>
    <source>
        <strain evidence="3">YU21-B</strain>
    </source>
</reference>
<dbReference type="GO" id="GO:0008757">
    <property type="term" value="F:S-adenosylmethionine-dependent methyltransferase activity"/>
    <property type="evidence" value="ECO:0007669"/>
    <property type="project" value="InterPro"/>
</dbReference>
<dbReference type="EMBL" id="BLJN01000008">
    <property type="protein sequence ID" value="GFE84242.1"/>
    <property type="molecule type" value="Genomic_DNA"/>
</dbReference>
<dbReference type="RefSeq" id="WP_161815838.1">
    <property type="nucleotide sequence ID" value="NZ_BLJN01000008.1"/>
</dbReference>
<keyword evidence="2" id="KW-0808">Transferase</keyword>
<accession>A0A829YN18</accession>
<dbReference type="GO" id="GO:0032259">
    <property type="term" value="P:methylation"/>
    <property type="evidence" value="ECO:0007669"/>
    <property type="project" value="UniProtKB-KW"/>
</dbReference>
<evidence type="ECO:0000313" key="2">
    <source>
        <dbReference type="EMBL" id="GFE84242.1"/>
    </source>
</evidence>
<dbReference type="Pfam" id="PF08241">
    <property type="entry name" value="Methyltransf_11"/>
    <property type="match status" value="1"/>
</dbReference>